<comment type="caution">
    <text evidence="2">The sequence shown here is derived from an EMBL/GenBank/DDBJ whole genome shotgun (WGS) entry which is preliminary data.</text>
</comment>
<name>A0A8T3A2W0_DENNO</name>
<keyword evidence="3" id="KW-1185">Reference proteome</keyword>
<evidence type="ECO:0000313" key="2">
    <source>
        <dbReference type="EMBL" id="KAI0488432.1"/>
    </source>
</evidence>
<organism evidence="2 3">
    <name type="scientific">Dendrobium nobile</name>
    <name type="common">Orchid</name>
    <dbReference type="NCBI Taxonomy" id="94219"/>
    <lineage>
        <taxon>Eukaryota</taxon>
        <taxon>Viridiplantae</taxon>
        <taxon>Streptophyta</taxon>
        <taxon>Embryophyta</taxon>
        <taxon>Tracheophyta</taxon>
        <taxon>Spermatophyta</taxon>
        <taxon>Magnoliopsida</taxon>
        <taxon>Liliopsida</taxon>
        <taxon>Asparagales</taxon>
        <taxon>Orchidaceae</taxon>
        <taxon>Epidendroideae</taxon>
        <taxon>Malaxideae</taxon>
        <taxon>Dendrobiinae</taxon>
        <taxon>Dendrobium</taxon>
    </lineage>
</organism>
<dbReference type="Proteomes" id="UP000829196">
    <property type="component" value="Unassembled WGS sequence"/>
</dbReference>
<dbReference type="EMBL" id="JAGYWB010000019">
    <property type="protein sequence ID" value="KAI0488432.1"/>
    <property type="molecule type" value="Genomic_DNA"/>
</dbReference>
<sequence length="114" mass="12838">MSKKKGRDFNCSSTSNPYHVCADICFEKTSEMLQDVGKEPVVLEYPLQNKEMIKVQRKGETPTSLKAVKSFSSCAGNFFSTNTRVTTKERTTENSLSAKTDHPIMEKSPPNWNL</sequence>
<accession>A0A8T3A2W0</accession>
<proteinExistence type="predicted"/>
<protein>
    <submittedName>
        <fullName evidence="2">Uncharacterized protein</fullName>
    </submittedName>
</protein>
<evidence type="ECO:0000313" key="3">
    <source>
        <dbReference type="Proteomes" id="UP000829196"/>
    </source>
</evidence>
<reference evidence="2" key="1">
    <citation type="journal article" date="2022" name="Front. Genet.">
        <title>Chromosome-Scale Assembly of the Dendrobium nobile Genome Provides Insights Into the Molecular Mechanism of the Biosynthesis of the Medicinal Active Ingredient of Dendrobium.</title>
        <authorList>
            <person name="Xu Q."/>
            <person name="Niu S.-C."/>
            <person name="Li K.-L."/>
            <person name="Zheng P.-J."/>
            <person name="Zhang X.-J."/>
            <person name="Jia Y."/>
            <person name="Liu Y."/>
            <person name="Niu Y.-X."/>
            <person name="Yu L.-H."/>
            <person name="Chen D.-F."/>
            <person name="Zhang G.-Q."/>
        </authorList>
    </citation>
    <scope>NUCLEOTIDE SEQUENCE</scope>
    <source>
        <tissue evidence="2">Leaf</tissue>
    </source>
</reference>
<feature type="region of interest" description="Disordered" evidence="1">
    <location>
        <begin position="85"/>
        <end position="114"/>
    </location>
</feature>
<gene>
    <name evidence="2" type="ORF">KFK09_028263</name>
</gene>
<dbReference type="AlphaFoldDB" id="A0A8T3A2W0"/>
<evidence type="ECO:0000256" key="1">
    <source>
        <dbReference type="SAM" id="MobiDB-lite"/>
    </source>
</evidence>